<evidence type="ECO:0000256" key="4">
    <source>
        <dbReference type="PIRSR" id="PIRSR006806-1"/>
    </source>
</evidence>
<dbReference type="SUPFAM" id="SSF100950">
    <property type="entry name" value="NagB/RpiA/CoA transferase-like"/>
    <property type="match status" value="1"/>
</dbReference>
<dbReference type="EMBL" id="CP073633">
    <property type="protein sequence ID" value="WHQ70501.1"/>
    <property type="molecule type" value="Genomic_DNA"/>
</dbReference>
<sequence length="214" mass="23630">MSEASGTSGDSDPNTTTPATNADWPTIRDWRKTTRDKLIAQRIALSPAERTAQSCRIGQALRDAVEPYVGGLVGFYWPFRGEFDPRGVVGALRERSTRLALPVIVERGQPLVFREWTPGSLMVQGTWKISMPASGEGVFPDLLIVPLVGFDRKGYRLGYGGGFYDRTIAAMPERPRTIGVGFELGHLETIYPQPHDIALEMIVTDSIRSKGWPP</sequence>
<keyword evidence="7" id="KW-0436">Ligase</keyword>
<feature type="region of interest" description="Disordered" evidence="6">
    <location>
        <begin position="1"/>
        <end position="25"/>
    </location>
</feature>
<dbReference type="Gene3D" id="3.40.50.10420">
    <property type="entry name" value="NagB/RpiA/CoA transferase-like"/>
    <property type="match status" value="1"/>
</dbReference>
<evidence type="ECO:0000256" key="5">
    <source>
        <dbReference type="RuleBase" id="RU361279"/>
    </source>
</evidence>
<dbReference type="InterPro" id="IPR037171">
    <property type="entry name" value="NagB/RpiA_transferase-like"/>
</dbReference>
<name>A0AAX3WGN2_METEX</name>
<evidence type="ECO:0000256" key="6">
    <source>
        <dbReference type="SAM" id="MobiDB-lite"/>
    </source>
</evidence>
<keyword evidence="5" id="KW-0479">Metal-binding</keyword>
<evidence type="ECO:0000256" key="1">
    <source>
        <dbReference type="ARBA" id="ARBA00010638"/>
    </source>
</evidence>
<dbReference type="GO" id="GO:0046872">
    <property type="term" value="F:metal ion binding"/>
    <property type="evidence" value="ECO:0007669"/>
    <property type="project" value="UniProtKB-KW"/>
</dbReference>
<dbReference type="AlphaFoldDB" id="A0AAX3WGN2"/>
<evidence type="ECO:0000256" key="3">
    <source>
        <dbReference type="ARBA" id="ARBA00022840"/>
    </source>
</evidence>
<proteinExistence type="inferred from homology"/>
<feature type="binding site" evidence="4">
    <location>
        <position position="82"/>
    </location>
    <ligand>
        <name>substrate</name>
    </ligand>
</feature>
<keyword evidence="5" id="KW-0460">Magnesium</keyword>
<comment type="cofactor">
    <cofactor evidence="5">
        <name>Mg(2+)</name>
        <dbReference type="ChEBI" id="CHEBI:18420"/>
    </cofactor>
</comment>
<dbReference type="Proteomes" id="UP001223720">
    <property type="component" value="Chromosome"/>
</dbReference>
<protein>
    <recommendedName>
        <fullName evidence="5">5-formyltetrahydrofolate cyclo-ligase</fullName>
        <ecNumber evidence="5">6.3.3.2</ecNumber>
    </recommendedName>
</protein>
<dbReference type="InterPro" id="IPR024185">
    <property type="entry name" value="FTHF_cligase-like_sf"/>
</dbReference>
<dbReference type="PANTHER" id="PTHR23407">
    <property type="entry name" value="ATPASE INHIBITOR/5-FORMYLTETRAHYDROFOLATE CYCLO-LIGASE"/>
    <property type="match status" value="1"/>
</dbReference>
<dbReference type="InterPro" id="IPR002698">
    <property type="entry name" value="FTHF_cligase"/>
</dbReference>
<dbReference type="EC" id="6.3.3.2" evidence="5"/>
<dbReference type="GO" id="GO:0009396">
    <property type="term" value="P:folic acid-containing compound biosynthetic process"/>
    <property type="evidence" value="ECO:0007669"/>
    <property type="project" value="TreeGrafter"/>
</dbReference>
<accession>A0AAX3WGN2</accession>
<feature type="binding site" evidence="4">
    <location>
        <begin position="156"/>
        <end position="164"/>
    </location>
    <ligand>
        <name>ATP</name>
        <dbReference type="ChEBI" id="CHEBI:30616"/>
    </ligand>
</feature>
<comment type="catalytic activity">
    <reaction evidence="5">
        <text>(6S)-5-formyl-5,6,7,8-tetrahydrofolate + ATP = (6R)-5,10-methenyltetrahydrofolate + ADP + phosphate</text>
        <dbReference type="Rhea" id="RHEA:10488"/>
        <dbReference type="ChEBI" id="CHEBI:30616"/>
        <dbReference type="ChEBI" id="CHEBI:43474"/>
        <dbReference type="ChEBI" id="CHEBI:57455"/>
        <dbReference type="ChEBI" id="CHEBI:57457"/>
        <dbReference type="ChEBI" id="CHEBI:456216"/>
        <dbReference type="EC" id="6.3.3.2"/>
    </reaction>
</comment>
<dbReference type="NCBIfam" id="TIGR02727">
    <property type="entry name" value="MTHFS_bact"/>
    <property type="match status" value="1"/>
</dbReference>
<reference evidence="7" key="1">
    <citation type="journal article" date="2022" name="Biotechnol. Bioprocess Eng.">
        <title>Pan-genome Analysis Reveals Comparative Genomic Features of Central Metabolic Pathways in Methylorubrum extorquens.</title>
        <authorList>
            <person name="Lee G.M."/>
            <person name="Scott-Nevros Z.K."/>
            <person name="Lee S.-M."/>
            <person name="Kim D."/>
        </authorList>
    </citation>
    <scope>NUCLEOTIDE SEQUENCE</scope>
    <source>
        <strain evidence="7">ATCC 55366</strain>
    </source>
</reference>
<feature type="compositionally biased region" description="Polar residues" evidence="6">
    <location>
        <begin position="1"/>
        <end position="20"/>
    </location>
</feature>
<dbReference type="PANTHER" id="PTHR23407:SF1">
    <property type="entry name" value="5-FORMYLTETRAHYDROFOLATE CYCLO-LIGASE"/>
    <property type="match status" value="1"/>
</dbReference>
<dbReference type="Pfam" id="PF01812">
    <property type="entry name" value="5-FTHF_cyc-lig"/>
    <property type="match status" value="1"/>
</dbReference>
<evidence type="ECO:0000313" key="7">
    <source>
        <dbReference type="EMBL" id="WHQ70501.1"/>
    </source>
</evidence>
<gene>
    <name evidence="7" type="ORF">KEC54_02345</name>
</gene>
<dbReference type="GO" id="GO:0005524">
    <property type="term" value="F:ATP binding"/>
    <property type="evidence" value="ECO:0007669"/>
    <property type="project" value="UniProtKB-KW"/>
</dbReference>
<dbReference type="GO" id="GO:0035999">
    <property type="term" value="P:tetrahydrofolate interconversion"/>
    <property type="evidence" value="ECO:0007669"/>
    <property type="project" value="TreeGrafter"/>
</dbReference>
<organism evidence="7 8">
    <name type="scientific">Methylorubrum extorquens</name>
    <name type="common">Methylobacterium dichloromethanicum</name>
    <name type="synonym">Methylobacterium extorquens</name>
    <dbReference type="NCBI Taxonomy" id="408"/>
    <lineage>
        <taxon>Bacteria</taxon>
        <taxon>Pseudomonadati</taxon>
        <taxon>Pseudomonadota</taxon>
        <taxon>Alphaproteobacteria</taxon>
        <taxon>Hyphomicrobiales</taxon>
        <taxon>Methylobacteriaceae</taxon>
        <taxon>Methylorubrum</taxon>
    </lineage>
</organism>
<dbReference type="RefSeq" id="WP_283535806.1">
    <property type="nucleotide sequence ID" value="NZ_CP073633.1"/>
</dbReference>
<evidence type="ECO:0000256" key="2">
    <source>
        <dbReference type="ARBA" id="ARBA00022741"/>
    </source>
</evidence>
<dbReference type="PIRSF" id="PIRSF006806">
    <property type="entry name" value="FTHF_cligase"/>
    <property type="match status" value="1"/>
</dbReference>
<evidence type="ECO:0000313" key="8">
    <source>
        <dbReference type="Proteomes" id="UP001223720"/>
    </source>
</evidence>
<keyword evidence="3 4" id="KW-0067">ATP-binding</keyword>
<dbReference type="GO" id="GO:0030272">
    <property type="term" value="F:5-formyltetrahydrofolate cyclo-ligase activity"/>
    <property type="evidence" value="ECO:0007669"/>
    <property type="project" value="UniProtKB-EC"/>
</dbReference>
<comment type="similarity">
    <text evidence="1 5">Belongs to the 5-formyltetrahydrofolate cyclo-ligase family.</text>
</comment>
<keyword evidence="2 4" id="KW-0547">Nucleotide-binding</keyword>